<feature type="compositionally biased region" description="Polar residues" evidence="1">
    <location>
        <begin position="225"/>
        <end position="241"/>
    </location>
</feature>
<evidence type="ECO:0000313" key="3">
    <source>
        <dbReference type="Proteomes" id="UP000324800"/>
    </source>
</evidence>
<comment type="caution">
    <text evidence="2">The sequence shown here is derived from an EMBL/GenBank/DDBJ whole genome shotgun (WGS) entry which is preliminary data.</text>
</comment>
<dbReference type="Proteomes" id="UP000324800">
    <property type="component" value="Unassembled WGS sequence"/>
</dbReference>
<evidence type="ECO:0000313" key="2">
    <source>
        <dbReference type="EMBL" id="KAA6396156.1"/>
    </source>
</evidence>
<feature type="region of interest" description="Disordered" evidence="1">
    <location>
        <begin position="1"/>
        <end position="98"/>
    </location>
</feature>
<sequence length="422" mass="48567">MCWSIESAGNKRQNINNNINNNNNTEDAYIDESEESDDDEDEEALFVRPSITSANPDLINRDHGSSRRIARGGQGTPMRGHIMRPDGNINADDDQYDIDDEDDRGLIVREQQEQRSLLLAFIEDEDEANAAQHRGDSEDESSSSSEREQTDKQDANETVNINGNADTVNHDVEFAIDLDGEEEPDWRTLLESAVNSRLEADDGLNNEIEYIEIDDDKQALGFANYSDSDQEASNDYQSDSSSIDDEYNKEDQIESSEDKQIDKQSPEKEIEYKKQQQIKKDEDDQYGIVVKETKRRRSSTKEEDEAMESAERNEDMRMSASKSQDGKKKNKRRKDKNKKYTIREIADIQRKKEEKRIENIQQQIIKRLIQDEGKDLIEKEKKQNEDIQNDTSHIKKCNNVSTSNIEQSPYSSIFHTTKLISC</sequence>
<feature type="compositionally biased region" description="Low complexity" evidence="1">
    <location>
        <begin position="14"/>
        <end position="24"/>
    </location>
</feature>
<reference evidence="2 3" key="1">
    <citation type="submission" date="2019-03" db="EMBL/GenBank/DDBJ databases">
        <title>Single cell metagenomics reveals metabolic interactions within the superorganism composed of flagellate Streblomastix strix and complex community of Bacteroidetes bacteria on its surface.</title>
        <authorList>
            <person name="Treitli S.C."/>
            <person name="Kolisko M."/>
            <person name="Husnik F."/>
            <person name="Keeling P."/>
            <person name="Hampl V."/>
        </authorList>
    </citation>
    <scope>NUCLEOTIDE SEQUENCE [LARGE SCALE GENOMIC DNA]</scope>
    <source>
        <strain evidence="2">ST1C</strain>
    </source>
</reference>
<dbReference type="EMBL" id="SNRW01001500">
    <property type="protein sequence ID" value="KAA6396156.1"/>
    <property type="molecule type" value="Genomic_DNA"/>
</dbReference>
<accession>A0A5J4WNE8</accession>
<organism evidence="2 3">
    <name type="scientific">Streblomastix strix</name>
    <dbReference type="NCBI Taxonomy" id="222440"/>
    <lineage>
        <taxon>Eukaryota</taxon>
        <taxon>Metamonada</taxon>
        <taxon>Preaxostyla</taxon>
        <taxon>Oxymonadida</taxon>
        <taxon>Streblomastigidae</taxon>
        <taxon>Streblomastix</taxon>
    </lineage>
</organism>
<feature type="compositionally biased region" description="Polar residues" evidence="1">
    <location>
        <begin position="156"/>
        <end position="166"/>
    </location>
</feature>
<name>A0A5J4WNE8_9EUKA</name>
<feature type="compositionally biased region" description="Basic residues" evidence="1">
    <location>
        <begin position="328"/>
        <end position="340"/>
    </location>
</feature>
<feature type="compositionally biased region" description="Acidic residues" evidence="1">
    <location>
        <begin position="28"/>
        <end position="44"/>
    </location>
</feature>
<dbReference type="AlphaFoldDB" id="A0A5J4WNE8"/>
<gene>
    <name evidence="2" type="ORF">EZS28_008313</name>
</gene>
<feature type="region of interest" description="Disordered" evidence="1">
    <location>
        <begin position="221"/>
        <end position="341"/>
    </location>
</feature>
<protein>
    <submittedName>
        <fullName evidence="2">Uncharacterized protein</fullName>
    </submittedName>
</protein>
<evidence type="ECO:0000256" key="1">
    <source>
        <dbReference type="SAM" id="MobiDB-lite"/>
    </source>
</evidence>
<proteinExistence type="predicted"/>
<feature type="compositionally biased region" description="Basic and acidic residues" evidence="1">
    <location>
        <begin position="249"/>
        <end position="282"/>
    </location>
</feature>
<feature type="compositionally biased region" description="Basic and acidic residues" evidence="1">
    <location>
        <begin position="145"/>
        <end position="155"/>
    </location>
</feature>
<feature type="region of interest" description="Disordered" evidence="1">
    <location>
        <begin position="127"/>
        <end position="166"/>
    </location>
</feature>